<keyword evidence="2" id="KW-1185">Reference proteome</keyword>
<accession>A0AAW0BP04</accession>
<protein>
    <submittedName>
        <fullName evidence="1">Uncharacterized protein</fullName>
    </submittedName>
</protein>
<comment type="caution">
    <text evidence="1">The sequence shown here is derived from an EMBL/GenBank/DDBJ whole genome shotgun (WGS) entry which is preliminary data.</text>
</comment>
<dbReference type="Proteomes" id="UP001362999">
    <property type="component" value="Unassembled WGS sequence"/>
</dbReference>
<name>A0AAW0BP04_9AGAR</name>
<gene>
    <name evidence="1" type="ORF">R3P38DRAFT_3267241</name>
</gene>
<dbReference type="AlphaFoldDB" id="A0AAW0BP04"/>
<proteinExistence type="predicted"/>
<organism evidence="1 2">
    <name type="scientific">Favolaschia claudopus</name>
    <dbReference type="NCBI Taxonomy" id="2862362"/>
    <lineage>
        <taxon>Eukaryota</taxon>
        <taxon>Fungi</taxon>
        <taxon>Dikarya</taxon>
        <taxon>Basidiomycota</taxon>
        <taxon>Agaricomycotina</taxon>
        <taxon>Agaricomycetes</taxon>
        <taxon>Agaricomycetidae</taxon>
        <taxon>Agaricales</taxon>
        <taxon>Marasmiineae</taxon>
        <taxon>Mycenaceae</taxon>
        <taxon>Favolaschia</taxon>
    </lineage>
</organism>
<dbReference type="EMBL" id="JAWWNJ010000028">
    <property type="protein sequence ID" value="KAK7028399.1"/>
    <property type="molecule type" value="Genomic_DNA"/>
</dbReference>
<evidence type="ECO:0000313" key="2">
    <source>
        <dbReference type="Proteomes" id="UP001362999"/>
    </source>
</evidence>
<evidence type="ECO:0000313" key="1">
    <source>
        <dbReference type="EMBL" id="KAK7028399.1"/>
    </source>
</evidence>
<sequence length="189" mass="19367">MLECMLKTDPGSNEKPTRSIASLFAVVSLAAATALPRAVESDASILAALPKFVPEAGLPEVPAELVKQLFSSANTGTSLTKRSVHCETSGGSPSTGDAQAASRYIQSLGHGNSCCQNNSGGSWCTTMWCTGSACVGICNNSPAISFPGCDFCDDAGNGLLDISNSCSSGGRSGGWADAPYDLHLVLFHS</sequence>
<reference evidence="1 2" key="1">
    <citation type="journal article" date="2024" name="J Genomics">
        <title>Draft genome sequencing and assembly of Favolaschia claudopus CIRM-BRFM 2984 isolated from oak limbs.</title>
        <authorList>
            <person name="Navarro D."/>
            <person name="Drula E."/>
            <person name="Chaduli D."/>
            <person name="Cazenave R."/>
            <person name="Ahrendt S."/>
            <person name="Wang J."/>
            <person name="Lipzen A."/>
            <person name="Daum C."/>
            <person name="Barry K."/>
            <person name="Grigoriev I.V."/>
            <person name="Favel A."/>
            <person name="Rosso M.N."/>
            <person name="Martin F."/>
        </authorList>
    </citation>
    <scope>NUCLEOTIDE SEQUENCE [LARGE SCALE GENOMIC DNA]</scope>
    <source>
        <strain evidence="1 2">CIRM-BRFM 2984</strain>
    </source>
</reference>